<feature type="domain" description="Plus3" evidence="6">
    <location>
        <begin position="212"/>
        <end position="347"/>
    </location>
</feature>
<evidence type="ECO:0000256" key="4">
    <source>
        <dbReference type="ARBA" id="ARBA00023242"/>
    </source>
</evidence>
<evidence type="ECO:0000256" key="1">
    <source>
        <dbReference type="ARBA" id="ARBA00004123"/>
    </source>
</evidence>
<dbReference type="SUPFAM" id="SSF159042">
    <property type="entry name" value="Plus3-like"/>
    <property type="match status" value="1"/>
</dbReference>
<dbReference type="GO" id="GO:0003677">
    <property type="term" value="F:DNA binding"/>
    <property type="evidence" value="ECO:0007669"/>
    <property type="project" value="InterPro"/>
</dbReference>
<keyword evidence="4" id="KW-0539">Nucleus</keyword>
<accession>A0A9P7GFI5</accession>
<dbReference type="SMART" id="SM00719">
    <property type="entry name" value="Plus3"/>
    <property type="match status" value="1"/>
</dbReference>
<feature type="region of interest" description="Disordered" evidence="5">
    <location>
        <begin position="1"/>
        <end position="77"/>
    </location>
</feature>
<dbReference type="InterPro" id="IPR004343">
    <property type="entry name" value="Plus-3_dom"/>
</dbReference>
<comment type="subcellular location">
    <subcellularLocation>
        <location evidence="1">Nucleus</location>
    </subcellularLocation>
</comment>
<name>A0A9P7GFI5_9AGAR</name>
<dbReference type="InterPro" id="IPR036128">
    <property type="entry name" value="Plus3-like_sf"/>
</dbReference>
<keyword evidence="3" id="KW-0804">Transcription</keyword>
<dbReference type="Gene3D" id="3.90.70.200">
    <property type="entry name" value="Plus-3 domain"/>
    <property type="match status" value="1"/>
</dbReference>
<dbReference type="EMBL" id="JABCKI010000805">
    <property type="protein sequence ID" value="KAG5649652.1"/>
    <property type="molecule type" value="Genomic_DNA"/>
</dbReference>
<dbReference type="Pfam" id="PF03126">
    <property type="entry name" value="Plus-3"/>
    <property type="match status" value="1"/>
</dbReference>
<evidence type="ECO:0000313" key="8">
    <source>
        <dbReference type="Proteomes" id="UP000717328"/>
    </source>
</evidence>
<dbReference type="AlphaFoldDB" id="A0A9P7GFI5"/>
<dbReference type="GO" id="GO:0016593">
    <property type="term" value="C:Cdc73/Paf1 complex"/>
    <property type="evidence" value="ECO:0007669"/>
    <property type="project" value="TreeGrafter"/>
</dbReference>
<keyword evidence="2" id="KW-0805">Transcription regulation</keyword>
<evidence type="ECO:0000256" key="5">
    <source>
        <dbReference type="SAM" id="MobiDB-lite"/>
    </source>
</evidence>
<dbReference type="PANTHER" id="PTHR13115">
    <property type="entry name" value="RNA POLYMERASE-ASSOCIATED PROTEIN RTF1 HOMOLOG"/>
    <property type="match status" value="1"/>
</dbReference>
<evidence type="ECO:0000256" key="3">
    <source>
        <dbReference type="ARBA" id="ARBA00023163"/>
    </source>
</evidence>
<dbReference type="Proteomes" id="UP000717328">
    <property type="component" value="Unassembled WGS sequence"/>
</dbReference>
<dbReference type="GO" id="GO:1990269">
    <property type="term" value="F:RNA polymerase II C-terminal domain phosphoserine binding"/>
    <property type="evidence" value="ECO:0007669"/>
    <property type="project" value="TreeGrafter"/>
</dbReference>
<sequence>MSDFENDIDDELLALAGDGTDKKRKRRQGSSSKSSSSKKRKADMSDTDEEVGKPESEEEPEDVDPYPLEGKYVDETDRLRLMQMSEIEREETIALRLEEKQRLIDARIISQMVKDQRPGDPDNIAKAAKRQHTVRGATKEKTRKLDELKAKRRAKDEKQRNKGSPKRDRSSSPMDMEISDDESEDGQITKYEQEEEKERKLFSKPEPAVDEPATMEDLEKCRLSRDSLAKYCMTPWFQDYVSNAWVRYLIGQENNEPVYRICQILNLGANLVKPYQVNDKTSNQSLELKHGKSVRCFLMDKVSNAPFETARRSSPGQTHMTCSHEEVKLPTKRALEKKFSEITKFKTQPITESDINAMLARKNQLNSNKHTGLSTIEKSRLIQARTLAQRRHDFAEVEEINIKLADLEAAAAERQSHREESIDLLAKVNERNRKANLEAVRKAELAEAERKRRERKRGPASETHTPVDPSARLKIKPRLFDAATPTTRPGTPSSLAPTSPGKGTAASRPMTPLALASTAPPLGFNGSVKKSLETTIYDSIEIDLGDF</sequence>
<evidence type="ECO:0000259" key="6">
    <source>
        <dbReference type="PROSITE" id="PS51360"/>
    </source>
</evidence>
<feature type="region of interest" description="Disordered" evidence="5">
    <location>
        <begin position="445"/>
        <end position="508"/>
    </location>
</feature>
<feature type="region of interest" description="Disordered" evidence="5">
    <location>
        <begin position="110"/>
        <end position="213"/>
    </location>
</feature>
<dbReference type="PANTHER" id="PTHR13115:SF8">
    <property type="entry name" value="RNA POLYMERASE-ASSOCIATED PROTEIN RTF1 HOMOLOG"/>
    <property type="match status" value="1"/>
</dbReference>
<gene>
    <name evidence="7" type="ORF">H0H81_002686</name>
</gene>
<evidence type="ECO:0000256" key="2">
    <source>
        <dbReference type="ARBA" id="ARBA00023015"/>
    </source>
</evidence>
<reference evidence="7" key="2">
    <citation type="submission" date="2021-10" db="EMBL/GenBank/DDBJ databases">
        <title>Phylogenomics reveals ancestral predisposition of the termite-cultivated fungus Termitomyces towards a domesticated lifestyle.</title>
        <authorList>
            <person name="Auxier B."/>
            <person name="Grum-Grzhimaylo A."/>
            <person name="Cardenas M.E."/>
            <person name="Lodge J.D."/>
            <person name="Laessoe T."/>
            <person name="Pedersen O."/>
            <person name="Smith M.E."/>
            <person name="Kuyper T.W."/>
            <person name="Franco-Molano E.A."/>
            <person name="Baroni T.J."/>
            <person name="Aanen D.K."/>
        </authorList>
    </citation>
    <scope>NUCLEOTIDE SEQUENCE</scope>
    <source>
        <strain evidence="7">D49</strain>
    </source>
</reference>
<dbReference type="PROSITE" id="PS51360">
    <property type="entry name" value="PLUS3"/>
    <property type="match status" value="1"/>
</dbReference>
<keyword evidence="8" id="KW-1185">Reference proteome</keyword>
<proteinExistence type="predicted"/>
<comment type="caution">
    <text evidence="7">The sequence shown here is derived from an EMBL/GenBank/DDBJ whole genome shotgun (WGS) entry which is preliminary data.</text>
</comment>
<feature type="compositionally biased region" description="Basic and acidic residues" evidence="5">
    <location>
        <begin position="137"/>
        <end position="170"/>
    </location>
</feature>
<feature type="compositionally biased region" description="Polar residues" evidence="5">
    <location>
        <begin position="484"/>
        <end position="497"/>
    </location>
</feature>
<organism evidence="7 8">
    <name type="scientific">Sphagnurus paluster</name>
    <dbReference type="NCBI Taxonomy" id="117069"/>
    <lineage>
        <taxon>Eukaryota</taxon>
        <taxon>Fungi</taxon>
        <taxon>Dikarya</taxon>
        <taxon>Basidiomycota</taxon>
        <taxon>Agaricomycotina</taxon>
        <taxon>Agaricomycetes</taxon>
        <taxon>Agaricomycetidae</taxon>
        <taxon>Agaricales</taxon>
        <taxon>Tricholomatineae</taxon>
        <taxon>Lyophyllaceae</taxon>
        <taxon>Sphagnurus</taxon>
    </lineage>
</organism>
<protein>
    <recommendedName>
        <fullName evidence="6">Plus3 domain-containing protein</fullName>
    </recommendedName>
</protein>
<reference evidence="7" key="1">
    <citation type="submission" date="2021-02" db="EMBL/GenBank/DDBJ databases">
        <authorList>
            <person name="Nieuwenhuis M."/>
            <person name="Van De Peppel L.J.J."/>
        </authorList>
    </citation>
    <scope>NUCLEOTIDE SEQUENCE</scope>
    <source>
        <strain evidence="7">D49</strain>
    </source>
</reference>
<evidence type="ECO:0000313" key="7">
    <source>
        <dbReference type="EMBL" id="KAG5649652.1"/>
    </source>
</evidence>
<feature type="compositionally biased region" description="Acidic residues" evidence="5">
    <location>
        <begin position="1"/>
        <end position="12"/>
    </location>
</feature>
<dbReference type="OrthoDB" id="166375at2759"/>